<dbReference type="Pfam" id="PF20153">
    <property type="entry name" value="DUF6535"/>
    <property type="match status" value="1"/>
</dbReference>
<dbReference type="InterPro" id="IPR045338">
    <property type="entry name" value="DUF6535"/>
</dbReference>
<evidence type="ECO:0000313" key="4">
    <source>
        <dbReference type="Proteomes" id="UP001175227"/>
    </source>
</evidence>
<keyword evidence="1" id="KW-0812">Transmembrane</keyword>
<organism evidence="3 4">
    <name type="scientific">Armillaria novae-zelandiae</name>
    <dbReference type="NCBI Taxonomy" id="153914"/>
    <lineage>
        <taxon>Eukaryota</taxon>
        <taxon>Fungi</taxon>
        <taxon>Dikarya</taxon>
        <taxon>Basidiomycota</taxon>
        <taxon>Agaricomycotina</taxon>
        <taxon>Agaricomycetes</taxon>
        <taxon>Agaricomycetidae</taxon>
        <taxon>Agaricales</taxon>
        <taxon>Marasmiineae</taxon>
        <taxon>Physalacriaceae</taxon>
        <taxon>Armillaria</taxon>
    </lineage>
</organism>
<reference evidence="3" key="1">
    <citation type="submission" date="2023-06" db="EMBL/GenBank/DDBJ databases">
        <authorList>
            <consortium name="Lawrence Berkeley National Laboratory"/>
            <person name="Ahrendt S."/>
            <person name="Sahu N."/>
            <person name="Indic B."/>
            <person name="Wong-Bajracharya J."/>
            <person name="Merenyi Z."/>
            <person name="Ke H.-M."/>
            <person name="Monk M."/>
            <person name="Kocsube S."/>
            <person name="Drula E."/>
            <person name="Lipzen A."/>
            <person name="Balint B."/>
            <person name="Henrissat B."/>
            <person name="Andreopoulos B."/>
            <person name="Martin F.M."/>
            <person name="Harder C.B."/>
            <person name="Rigling D."/>
            <person name="Ford K.L."/>
            <person name="Foster G.D."/>
            <person name="Pangilinan J."/>
            <person name="Papanicolaou A."/>
            <person name="Barry K."/>
            <person name="LaButti K."/>
            <person name="Viragh M."/>
            <person name="Koriabine M."/>
            <person name="Yan M."/>
            <person name="Riley R."/>
            <person name="Champramary S."/>
            <person name="Plett K.L."/>
            <person name="Tsai I.J."/>
            <person name="Slot J."/>
            <person name="Sipos G."/>
            <person name="Plett J."/>
            <person name="Nagy L.G."/>
            <person name="Grigoriev I.V."/>
        </authorList>
    </citation>
    <scope>NUCLEOTIDE SEQUENCE</scope>
    <source>
        <strain evidence="3">ICMP 16352</strain>
    </source>
</reference>
<keyword evidence="1" id="KW-1133">Transmembrane helix</keyword>
<evidence type="ECO:0000256" key="1">
    <source>
        <dbReference type="SAM" id="Phobius"/>
    </source>
</evidence>
<feature type="transmembrane region" description="Helical" evidence="1">
    <location>
        <begin position="382"/>
        <end position="407"/>
    </location>
</feature>
<dbReference type="EMBL" id="JAUEPR010000021">
    <property type="protein sequence ID" value="KAK0476189.1"/>
    <property type="molecule type" value="Genomic_DNA"/>
</dbReference>
<dbReference type="AlphaFoldDB" id="A0AA39UBF1"/>
<name>A0AA39UBF1_9AGAR</name>
<sequence>MATNFVRIAFQDDAWASQYDEPGQEYITHRMTAADLVFSGGTMLIRLFVTFALLRPDDPESKVSRQTVSLPFQILEHFWREDDHSGSSRPGHSPARIKSWLNHQLRPYSGTNEGVARLCGDGQFEIELWLTAVVHYDHVDGSNFDVVSKCQSSYSGASSRKSNPLFPKSWAVKAWTRFYCESKGNDPFDYEQKLPEDKQYEELGPAARVWRTYLEECGLFDHEMVEGWKDGLDVLLVFTSQSLQLDYTQVTASLPYELTNVQRAAASGALVDSIPRSALTPFSDFQPATSDLWVNGLWFTSLSLSLATALVAVLMKQWIHLYMAVPSGTPRDRCHVRQFRYMGLQEWRVPFIIGLLPVLMSVSLGVFLAGLVIFLVPLRLAIASVVGAITFTVFAGYIITNFLPILYPSCPYKTPLSQYVFSLYTHIIHNGLLNWCISSIFKSQISEKPPVRTLKDAEREAVRRSAENTDVYALSWLFSMSSNPSVQSIVAQSISALPLKSVDLLNQHMRGVSLTCAEVINNCVGTQPVLEQAQQAKVERLVRAHLRVRRRDDKTWFYISTTLDMEHVQPDLLAGIAASTPFWKQGHEAQEVVRRSLLGSPTERQLRLQPIVWINLLGNAFATGGLGLSRSLLDAIPDHYWRQDWVCPGPVFTVDRSESTPFICDSVNYNDALTFQEAVRSSIYPYIANYIITYHSPKDVPNNSHHILPVAEDPRLRFLLAMSTPSFSLQANIQFSLMDKMTEYIEINLNVDMLPLGFLSCSSLDSNRLAALETLYSLILSDMFGNASVLGWHGQRSALRVFLRLITTTSPLPGHLSDPSEWCTPAVATKFINVVFDISSINGWTSNYHYRDLRTVSEIMAYLFEFSPIANQAYSTFVKMRYFDVIERLLRPSLPSEILRCFIVGLNSSFLDPHVRQETLDYLHEPHSRIVACTALFPGSDESTLRQLAMIQPDDSAWPTCLQHFDSDGASPRPCCPSAVSKIVSSAFIITEPTPAQGASSETRVPHRDSSLLHDDTSGNILNRIIVSVGQWRRKSRLLEDTVPSSLNGNV</sequence>
<comment type="caution">
    <text evidence="3">The sequence shown here is derived from an EMBL/GenBank/DDBJ whole genome shotgun (WGS) entry which is preliminary data.</text>
</comment>
<evidence type="ECO:0000313" key="3">
    <source>
        <dbReference type="EMBL" id="KAK0476189.1"/>
    </source>
</evidence>
<accession>A0AA39UBF1</accession>
<dbReference type="Proteomes" id="UP001175227">
    <property type="component" value="Unassembled WGS sequence"/>
</dbReference>
<evidence type="ECO:0000259" key="2">
    <source>
        <dbReference type="Pfam" id="PF20153"/>
    </source>
</evidence>
<feature type="transmembrane region" description="Helical" evidence="1">
    <location>
        <begin position="349"/>
        <end position="376"/>
    </location>
</feature>
<keyword evidence="4" id="KW-1185">Reference proteome</keyword>
<feature type="domain" description="DUF6535" evidence="2">
    <location>
        <begin position="210"/>
        <end position="376"/>
    </location>
</feature>
<keyword evidence="1" id="KW-0472">Membrane</keyword>
<feature type="transmembrane region" description="Helical" evidence="1">
    <location>
        <begin position="292"/>
        <end position="314"/>
    </location>
</feature>
<protein>
    <recommendedName>
        <fullName evidence="2">DUF6535 domain-containing protein</fullName>
    </recommendedName>
</protein>
<gene>
    <name evidence="3" type="ORF">IW261DRAFT_1643641</name>
</gene>
<proteinExistence type="predicted"/>